<feature type="binding site" evidence="4">
    <location>
        <position position="305"/>
    </location>
    <ligand>
        <name>3'-phosphoadenylyl sulfate</name>
        <dbReference type="ChEBI" id="CHEBI:58339"/>
    </ligand>
</feature>
<dbReference type="InterPro" id="IPR027417">
    <property type="entry name" value="P-loop_NTPase"/>
</dbReference>
<name>A0A2C9KC79_BIOGL</name>
<dbReference type="SUPFAM" id="SSF52540">
    <property type="entry name" value="P-loop containing nucleoside triphosphate hydrolases"/>
    <property type="match status" value="1"/>
</dbReference>
<dbReference type="AlphaFoldDB" id="A0A2C9KC79"/>
<proteinExistence type="predicted"/>
<evidence type="ECO:0000256" key="1">
    <source>
        <dbReference type="ARBA" id="ARBA00022679"/>
    </source>
</evidence>
<dbReference type="InterPro" id="IPR000863">
    <property type="entry name" value="Sulfotransferase_dom"/>
</dbReference>
<keyword evidence="5" id="KW-1015">Disulfide bond</keyword>
<feature type="binding site" evidence="4">
    <location>
        <position position="297"/>
    </location>
    <ligand>
        <name>3'-phosphoadenylyl sulfate</name>
        <dbReference type="ChEBI" id="CHEBI:58339"/>
    </ligand>
</feature>
<evidence type="ECO:0000256" key="5">
    <source>
        <dbReference type="PIRSR" id="PIRSR637359-3"/>
    </source>
</evidence>
<feature type="disulfide bond" evidence="5">
    <location>
        <begin position="405"/>
        <end position="414"/>
    </location>
</feature>
<dbReference type="InterPro" id="IPR037359">
    <property type="entry name" value="NST/OST"/>
</dbReference>
<dbReference type="PANTHER" id="PTHR10605">
    <property type="entry name" value="HEPARAN SULFATE SULFOTRANSFERASE"/>
    <property type="match status" value="1"/>
</dbReference>
<feature type="domain" description="Sulfotransferase" evidence="6">
    <location>
        <begin position="207"/>
        <end position="386"/>
    </location>
</feature>
<evidence type="ECO:0000256" key="3">
    <source>
        <dbReference type="PIRSR" id="PIRSR637359-1"/>
    </source>
</evidence>
<dbReference type="EnsemblMetazoa" id="BGLB017480-RA">
    <property type="protein sequence ID" value="BGLB017480-PA"/>
    <property type="gene ID" value="BGLB017480"/>
</dbReference>
<organism evidence="7 8">
    <name type="scientific">Biomphalaria glabrata</name>
    <name type="common">Bloodfluke planorb</name>
    <name type="synonym">Freshwater snail</name>
    <dbReference type="NCBI Taxonomy" id="6526"/>
    <lineage>
        <taxon>Eukaryota</taxon>
        <taxon>Metazoa</taxon>
        <taxon>Spiralia</taxon>
        <taxon>Lophotrochozoa</taxon>
        <taxon>Mollusca</taxon>
        <taxon>Gastropoda</taxon>
        <taxon>Heterobranchia</taxon>
        <taxon>Euthyneura</taxon>
        <taxon>Panpulmonata</taxon>
        <taxon>Hygrophila</taxon>
        <taxon>Lymnaeoidea</taxon>
        <taxon>Planorbidae</taxon>
        <taxon>Biomphalaria</taxon>
    </lineage>
</organism>
<sequence>MKRAGVWREMATVLITIFVFLMFSSDVVVSSTLVTRTTEDERVSSTLVTRSSEDIRHEDVAYVLPEKPSPEVDASPYLTSIPRLSRLLHFLETNISMSHKDERLNLSLETHEMDSGEAHDSSHPSQINVLSKESQPPQVSAHGNIRKLVLTTSKSPASKDTNSQKQSVHVTSSNVLTQTALHHVLTKSGHRPHARRNTSEVAVRRLPKAIIIGVKKAGTRALLEFLRIHPNVECSGPEPHYFDKNYNMGLEWYRDRMPETYSDQIAIEKTPGYFVTKEAPQRIYDMDPHIKLLLVVRDPVTRSISDYCQAATKHTLQPYESMALLDESLGLVNTSWSAIKIGVYSRHMEHWLQVFPLAQIHVVDGERLIDDPASELAKVEQFLGLPKFITPSHFYLRGFKGKFPCLIKRGKPHCLGEKTKGREHPVVKEAVLQRLQDFYRPFNAKFYQQVGQNFDWN</sequence>
<evidence type="ECO:0000256" key="2">
    <source>
        <dbReference type="ARBA" id="ARBA00023180"/>
    </source>
</evidence>
<dbReference type="Proteomes" id="UP000076420">
    <property type="component" value="Unassembled WGS sequence"/>
</dbReference>
<evidence type="ECO:0000256" key="4">
    <source>
        <dbReference type="PIRSR" id="PIRSR637359-2"/>
    </source>
</evidence>
<dbReference type="Gene3D" id="3.40.50.300">
    <property type="entry name" value="P-loop containing nucleotide triphosphate hydrolases"/>
    <property type="match status" value="1"/>
</dbReference>
<reference evidence="7" key="1">
    <citation type="submission" date="2020-05" db="UniProtKB">
        <authorList>
            <consortium name="EnsemblMetazoa"/>
        </authorList>
    </citation>
    <scope>IDENTIFICATION</scope>
    <source>
        <strain evidence="7">BB02</strain>
    </source>
</reference>
<dbReference type="RefSeq" id="XP_013071709.2">
    <property type="nucleotide sequence ID" value="XM_013216255.2"/>
</dbReference>
<dbReference type="VEuPathDB" id="VectorBase:BGLB017480"/>
<dbReference type="STRING" id="6526.A0A2C9KC79"/>
<keyword evidence="2" id="KW-0325">Glycoprotein</keyword>
<dbReference type="PANTHER" id="PTHR10605:SF72">
    <property type="entry name" value="HEPARAN SULFATE 3-O SULFOTRANSFERASE-B, ISOFORM A"/>
    <property type="match status" value="1"/>
</dbReference>
<evidence type="ECO:0000313" key="8">
    <source>
        <dbReference type="Proteomes" id="UP000076420"/>
    </source>
</evidence>
<dbReference type="KEGG" id="bgt:106058758"/>
<gene>
    <name evidence="7" type="primary">106058758</name>
</gene>
<dbReference type="Pfam" id="PF00685">
    <property type="entry name" value="Sulfotransfer_1"/>
    <property type="match status" value="1"/>
</dbReference>
<feature type="binding site" evidence="4">
    <location>
        <begin position="216"/>
        <end position="220"/>
    </location>
    <ligand>
        <name>3'-phosphoadenylyl sulfate</name>
        <dbReference type="ChEBI" id="CHEBI:58339"/>
    </ligand>
</feature>
<feature type="binding site" evidence="4">
    <location>
        <begin position="420"/>
        <end position="424"/>
    </location>
    <ligand>
        <name>3'-phosphoadenylyl sulfate</name>
        <dbReference type="ChEBI" id="CHEBI:58339"/>
    </ligand>
</feature>
<dbReference type="GO" id="GO:0008467">
    <property type="term" value="F:[heparan sulfate]-glucosamine 3-sulfotransferase activity"/>
    <property type="evidence" value="ECO:0007669"/>
    <property type="project" value="TreeGrafter"/>
</dbReference>
<evidence type="ECO:0000313" key="7">
    <source>
        <dbReference type="EnsemblMetazoa" id="BGLB017480-PA"/>
    </source>
</evidence>
<evidence type="ECO:0000259" key="6">
    <source>
        <dbReference type="Pfam" id="PF00685"/>
    </source>
</evidence>
<feature type="active site" description="For sulfotransferase activity" evidence="3">
    <location>
        <position position="216"/>
    </location>
</feature>
<protein>
    <recommendedName>
        <fullName evidence="6">Sulfotransferase domain-containing protein</fullName>
    </recommendedName>
</protein>
<dbReference type="VEuPathDB" id="VectorBase:BGLAX_036232"/>
<dbReference type="OrthoDB" id="411451at2759"/>
<keyword evidence="1" id="KW-0808">Transferase</keyword>
<accession>A0A2C9KC79</accession>